<comment type="catalytic activity">
    <reaction evidence="1">
        <text>L-glutamyl-tRNA(Gln) + L-glutamine + ATP + H2O = L-glutaminyl-tRNA(Gln) + L-glutamate + ADP + phosphate + H(+)</text>
        <dbReference type="Rhea" id="RHEA:17521"/>
        <dbReference type="Rhea" id="RHEA-COMP:9681"/>
        <dbReference type="Rhea" id="RHEA-COMP:9684"/>
        <dbReference type="ChEBI" id="CHEBI:15377"/>
        <dbReference type="ChEBI" id="CHEBI:15378"/>
        <dbReference type="ChEBI" id="CHEBI:29985"/>
        <dbReference type="ChEBI" id="CHEBI:30616"/>
        <dbReference type="ChEBI" id="CHEBI:43474"/>
        <dbReference type="ChEBI" id="CHEBI:58359"/>
        <dbReference type="ChEBI" id="CHEBI:78520"/>
        <dbReference type="ChEBI" id="CHEBI:78521"/>
        <dbReference type="ChEBI" id="CHEBI:456216"/>
    </reaction>
</comment>
<dbReference type="AlphaFoldDB" id="A0A7J7JLV0"/>
<dbReference type="GO" id="GO:0050567">
    <property type="term" value="F:glutaminyl-tRNA synthase (glutamine-hydrolyzing) activity"/>
    <property type="evidence" value="ECO:0007669"/>
    <property type="project" value="UniProtKB-UniRule"/>
</dbReference>
<keyword evidence="1" id="KW-0496">Mitochondrion</keyword>
<dbReference type="GO" id="GO:0030956">
    <property type="term" value="C:glutamyl-tRNA(Gln) amidotransferase complex"/>
    <property type="evidence" value="ECO:0007669"/>
    <property type="project" value="UniProtKB-UniRule"/>
</dbReference>
<dbReference type="GO" id="GO:0006450">
    <property type="term" value="P:regulation of translational fidelity"/>
    <property type="evidence" value="ECO:0007669"/>
    <property type="project" value="InterPro"/>
</dbReference>
<dbReference type="SUPFAM" id="SSF141000">
    <property type="entry name" value="Glu-tRNAGln amidotransferase C subunit"/>
    <property type="match status" value="1"/>
</dbReference>
<evidence type="ECO:0000313" key="2">
    <source>
        <dbReference type="EMBL" id="KAF6027250.1"/>
    </source>
</evidence>
<dbReference type="HAMAP" id="MF_00122">
    <property type="entry name" value="GatC"/>
    <property type="match status" value="1"/>
</dbReference>
<comment type="subunit">
    <text evidence="1">Subunit of the heterotrimeric GatCAB amidotransferase (AdT) complex, composed of A, B and C subunits.</text>
</comment>
<comment type="similarity">
    <text evidence="1">Belongs to the GatC family.</text>
</comment>
<dbReference type="InterPro" id="IPR036113">
    <property type="entry name" value="Asp/Glu-ADT_sf_sub_c"/>
</dbReference>
<dbReference type="GO" id="GO:0005524">
    <property type="term" value="F:ATP binding"/>
    <property type="evidence" value="ECO:0007669"/>
    <property type="project" value="UniProtKB-KW"/>
</dbReference>
<evidence type="ECO:0000256" key="1">
    <source>
        <dbReference type="HAMAP-Rule" id="MF_03149"/>
    </source>
</evidence>
<comment type="subcellular location">
    <subcellularLocation>
        <location evidence="1">Mitochondrion</location>
    </subcellularLocation>
</comment>
<dbReference type="Pfam" id="PF02686">
    <property type="entry name" value="GatC"/>
    <property type="match status" value="1"/>
</dbReference>
<keyword evidence="1" id="KW-0648">Protein biosynthesis</keyword>
<keyword evidence="1" id="KW-0436">Ligase</keyword>
<keyword evidence="1" id="KW-0547">Nucleotide-binding</keyword>
<proteinExistence type="inferred from homology"/>
<comment type="caution">
    <text evidence="2">The sequence shown here is derived from an EMBL/GenBank/DDBJ whole genome shotgun (WGS) entry which is preliminary data.</text>
</comment>
<dbReference type="Proteomes" id="UP000593567">
    <property type="component" value="Unassembled WGS sequence"/>
</dbReference>
<dbReference type="GO" id="GO:0032543">
    <property type="term" value="P:mitochondrial translation"/>
    <property type="evidence" value="ECO:0007669"/>
    <property type="project" value="UniProtKB-UniRule"/>
</dbReference>
<dbReference type="EC" id="6.3.5.-" evidence="1"/>
<organism evidence="2 3">
    <name type="scientific">Bugula neritina</name>
    <name type="common">Brown bryozoan</name>
    <name type="synonym">Sertularia neritina</name>
    <dbReference type="NCBI Taxonomy" id="10212"/>
    <lineage>
        <taxon>Eukaryota</taxon>
        <taxon>Metazoa</taxon>
        <taxon>Spiralia</taxon>
        <taxon>Lophotrochozoa</taxon>
        <taxon>Bryozoa</taxon>
        <taxon>Gymnolaemata</taxon>
        <taxon>Cheilostomatida</taxon>
        <taxon>Flustrina</taxon>
        <taxon>Buguloidea</taxon>
        <taxon>Bugulidae</taxon>
        <taxon>Bugula</taxon>
    </lineage>
</organism>
<evidence type="ECO:0000313" key="3">
    <source>
        <dbReference type="Proteomes" id="UP000593567"/>
    </source>
</evidence>
<name>A0A7J7JLV0_BUGNE</name>
<reference evidence="2" key="1">
    <citation type="submission" date="2020-06" db="EMBL/GenBank/DDBJ databases">
        <title>Draft genome of Bugula neritina, a colonial animal packing powerful symbionts and potential medicines.</title>
        <authorList>
            <person name="Rayko M."/>
        </authorList>
    </citation>
    <scope>NUCLEOTIDE SEQUENCE [LARGE SCALE GENOMIC DNA]</scope>
    <source>
        <strain evidence="2">Kwan_BN1</strain>
    </source>
</reference>
<gene>
    <name evidence="2" type="ORF">EB796_014436</name>
</gene>
<dbReference type="PANTHER" id="PTHR15004:SF0">
    <property type="entry name" value="GLUTAMYL-TRNA(GLN) AMIDOTRANSFERASE SUBUNIT C, MITOCHONDRIAL"/>
    <property type="match status" value="1"/>
</dbReference>
<keyword evidence="1" id="KW-0067">ATP-binding</keyword>
<dbReference type="GO" id="GO:0005739">
    <property type="term" value="C:mitochondrion"/>
    <property type="evidence" value="ECO:0007669"/>
    <property type="project" value="UniProtKB-SubCell"/>
</dbReference>
<dbReference type="PANTHER" id="PTHR15004">
    <property type="entry name" value="GLUTAMYL-TRNA(GLN) AMIDOTRANSFERASE SUBUNIT C, MITOCHONDRIAL"/>
    <property type="match status" value="1"/>
</dbReference>
<dbReference type="InterPro" id="IPR003837">
    <property type="entry name" value="GatC"/>
</dbReference>
<sequence length="158" mass="17920">MISDYDPNDHHKLQGDLSRLYRWPKENNMNAASKVPSKSVWKTVPKSDDYQTPELSDELLRYIERTSLVKFSNEDGIKQLQDAIEFASQIGDVDTDGVEPLYSLHETEVAYLREDEVTEGDRREELLSQAAISVEELYFSAPPGNVPLDQTGDLGKTK</sequence>
<keyword evidence="3" id="KW-1185">Reference proteome</keyword>
<dbReference type="OrthoDB" id="5394539at2759"/>
<protein>
    <recommendedName>
        <fullName evidence="1">Glutamyl-tRNA(Gln) amidotransferase subunit C, mitochondrial</fullName>
        <shortName evidence="1">Glu-AdT subunit C</shortName>
        <ecNumber evidence="1">6.3.5.-</ecNumber>
    </recommendedName>
</protein>
<dbReference type="EMBL" id="VXIV02002115">
    <property type="protein sequence ID" value="KAF6027250.1"/>
    <property type="molecule type" value="Genomic_DNA"/>
</dbReference>
<accession>A0A7J7JLV0</accession>
<dbReference type="GO" id="GO:0070681">
    <property type="term" value="P:glutaminyl-tRNAGln biosynthesis via transamidation"/>
    <property type="evidence" value="ECO:0007669"/>
    <property type="project" value="UniProtKB-UniRule"/>
</dbReference>
<comment type="function">
    <text evidence="1">Allows the formation of correctly charged Gln-tRNA(Gln) through the transamidation of misacylated Glu-tRNA(Gln) in the mitochondria. The reaction takes place in the presence of glutamine and ATP through an activated gamma-phospho-Glu-tRNA(Gln).</text>
</comment>